<dbReference type="InterPro" id="IPR002560">
    <property type="entry name" value="Transposase_DDE"/>
</dbReference>
<evidence type="ECO:0000259" key="11">
    <source>
        <dbReference type="Pfam" id="PF00487"/>
    </source>
</evidence>
<dbReference type="PANTHER" id="PTHR11351">
    <property type="entry name" value="ACYL-COA DESATURASE"/>
    <property type="match status" value="1"/>
</dbReference>
<keyword evidence="6" id="KW-0560">Oxidoreductase</keyword>
<keyword evidence="9 10" id="KW-0472">Membrane</keyword>
<evidence type="ECO:0000256" key="8">
    <source>
        <dbReference type="ARBA" id="ARBA00023098"/>
    </source>
</evidence>
<keyword evidence="8" id="KW-0443">Lipid metabolism</keyword>
<evidence type="ECO:0000256" key="10">
    <source>
        <dbReference type="SAM" id="Phobius"/>
    </source>
</evidence>
<dbReference type="Proteomes" id="UP000626148">
    <property type="component" value="Unassembled WGS sequence"/>
</dbReference>
<comment type="subcellular location">
    <subcellularLocation>
        <location evidence="1">Membrane</location>
        <topology evidence="1">Multi-pass membrane protein</topology>
    </subcellularLocation>
</comment>
<gene>
    <name evidence="13" type="primary">desA</name>
    <name evidence="13" type="ORF">GCM10007392_17840</name>
</gene>
<accession>A0A918K7G3</accession>
<evidence type="ECO:0000256" key="1">
    <source>
        <dbReference type="ARBA" id="ARBA00004141"/>
    </source>
</evidence>
<dbReference type="CDD" id="cd03505">
    <property type="entry name" value="Delta9-FADS-like"/>
    <property type="match status" value="1"/>
</dbReference>
<keyword evidence="5 10" id="KW-1133">Transmembrane helix</keyword>
<dbReference type="InterPro" id="IPR015876">
    <property type="entry name" value="Acyl-CoA_DS"/>
</dbReference>
<comment type="similarity">
    <text evidence="2">Belongs to the fatty acid desaturase type 2 family.</text>
</comment>
<evidence type="ECO:0000256" key="7">
    <source>
        <dbReference type="ARBA" id="ARBA00023004"/>
    </source>
</evidence>
<keyword evidence="4" id="KW-0276">Fatty acid metabolism</keyword>
<keyword evidence="7" id="KW-0408">Iron</keyword>
<dbReference type="GO" id="GO:0016717">
    <property type="term" value="F:oxidoreductase activity, acting on paired donors, with oxidation of a pair of donors resulting in the reduction of molecular oxygen to two molecules of water"/>
    <property type="evidence" value="ECO:0007669"/>
    <property type="project" value="InterPro"/>
</dbReference>
<dbReference type="PRINTS" id="PR00075">
    <property type="entry name" value="FACDDSATRASE"/>
</dbReference>
<organism evidence="13 14">
    <name type="scientific">Saccharospirillum salsuginis</name>
    <dbReference type="NCBI Taxonomy" id="418750"/>
    <lineage>
        <taxon>Bacteria</taxon>
        <taxon>Pseudomonadati</taxon>
        <taxon>Pseudomonadota</taxon>
        <taxon>Gammaproteobacteria</taxon>
        <taxon>Oceanospirillales</taxon>
        <taxon>Saccharospirillaceae</taxon>
        <taxon>Saccharospirillum</taxon>
    </lineage>
</organism>
<evidence type="ECO:0000259" key="12">
    <source>
        <dbReference type="Pfam" id="PF01610"/>
    </source>
</evidence>
<evidence type="ECO:0000256" key="4">
    <source>
        <dbReference type="ARBA" id="ARBA00022832"/>
    </source>
</evidence>
<feature type="transmembrane region" description="Helical" evidence="10">
    <location>
        <begin position="137"/>
        <end position="160"/>
    </location>
</feature>
<feature type="domain" description="Fatty acid desaturase" evidence="11">
    <location>
        <begin position="12"/>
        <end position="225"/>
    </location>
</feature>
<dbReference type="EMBL" id="BMXR01000004">
    <property type="protein sequence ID" value="GGX51039.1"/>
    <property type="molecule type" value="Genomic_DNA"/>
</dbReference>
<protein>
    <submittedName>
        <fullName evidence="13">Delta-9 fatty acid desaturase DesA</fullName>
    </submittedName>
</protein>
<keyword evidence="14" id="KW-1185">Reference proteome</keyword>
<name>A0A918K7G3_9GAMM</name>
<proteinExistence type="inferred from homology"/>
<sequence>MTLATGLLQWHWWQPVLYTLILTHITIVSVTVYLHRHSAHRALDLHPALAHFFRFWLWLTTSIKTREWTAIHRRHHATCETEKDPHSPQVLGLKKVLLEGSELYKQAADETTLNRFGKGTPDDWLERNIYSHRFGNLAGIATLALINIALFGPIGITIWAIQMLWIPFWAAGIINGLAHFWGYRNYESPDAARNISPVGLLIGGEELHNNHHTYPNSAKLSSRWYEFDIGWTYIRLFSWLGMAKNIRRGPVVYRETDKSLIDLETAMAAANDRFRIMAQFRRQVLRQAIREDRTVRETAGRHYRRLATWLTQNQEHWDEARHQWMDQFFDKHPELQKLHALKEELNQIWALRTRSRDELVTAFKAWCEKAENAGSDALAEFAATLRQYRLQPAHLPAR</sequence>
<evidence type="ECO:0000313" key="14">
    <source>
        <dbReference type="Proteomes" id="UP000626148"/>
    </source>
</evidence>
<evidence type="ECO:0000256" key="5">
    <source>
        <dbReference type="ARBA" id="ARBA00022989"/>
    </source>
</evidence>
<dbReference type="RefSeq" id="WP_189608201.1">
    <property type="nucleotide sequence ID" value="NZ_BMXR01000004.1"/>
</dbReference>
<dbReference type="AlphaFoldDB" id="A0A918K7G3"/>
<dbReference type="PANTHER" id="PTHR11351:SF33">
    <property type="entry name" value="DELTA-9 FATTY ACID DESATURASE, DESA"/>
    <property type="match status" value="1"/>
</dbReference>
<reference evidence="13" key="1">
    <citation type="journal article" date="2014" name="Int. J. Syst. Evol. Microbiol.">
        <title>Complete genome sequence of Corynebacterium casei LMG S-19264T (=DSM 44701T), isolated from a smear-ripened cheese.</title>
        <authorList>
            <consortium name="US DOE Joint Genome Institute (JGI-PGF)"/>
            <person name="Walter F."/>
            <person name="Albersmeier A."/>
            <person name="Kalinowski J."/>
            <person name="Ruckert C."/>
        </authorList>
    </citation>
    <scope>NUCLEOTIDE SEQUENCE</scope>
    <source>
        <strain evidence="13">KCTC 22169</strain>
    </source>
</reference>
<comment type="caution">
    <text evidence="13">The sequence shown here is derived from an EMBL/GenBank/DDBJ whole genome shotgun (WGS) entry which is preliminary data.</text>
</comment>
<dbReference type="InterPro" id="IPR005804">
    <property type="entry name" value="FA_desaturase_dom"/>
</dbReference>
<dbReference type="Pfam" id="PF00487">
    <property type="entry name" value="FA_desaturase"/>
    <property type="match status" value="1"/>
</dbReference>
<dbReference type="GO" id="GO:0016020">
    <property type="term" value="C:membrane"/>
    <property type="evidence" value="ECO:0007669"/>
    <property type="project" value="UniProtKB-SubCell"/>
</dbReference>
<reference evidence="13" key="2">
    <citation type="submission" date="2020-09" db="EMBL/GenBank/DDBJ databases">
        <authorList>
            <person name="Sun Q."/>
            <person name="Kim S."/>
        </authorList>
    </citation>
    <scope>NUCLEOTIDE SEQUENCE</scope>
    <source>
        <strain evidence="13">KCTC 22169</strain>
    </source>
</reference>
<evidence type="ECO:0000313" key="13">
    <source>
        <dbReference type="EMBL" id="GGX51039.1"/>
    </source>
</evidence>
<feature type="domain" description="Transposase IS204/IS1001/IS1096/IS1165 DDE" evidence="12">
    <location>
        <begin position="271"/>
        <end position="389"/>
    </location>
</feature>
<dbReference type="Pfam" id="PF01610">
    <property type="entry name" value="DDE_Tnp_ISL3"/>
    <property type="match status" value="1"/>
</dbReference>
<keyword evidence="3 10" id="KW-0812">Transmembrane</keyword>
<feature type="transmembrane region" description="Helical" evidence="10">
    <location>
        <begin position="166"/>
        <end position="183"/>
    </location>
</feature>
<feature type="transmembrane region" description="Helical" evidence="10">
    <location>
        <begin position="12"/>
        <end position="34"/>
    </location>
</feature>
<evidence type="ECO:0000256" key="9">
    <source>
        <dbReference type="ARBA" id="ARBA00023136"/>
    </source>
</evidence>
<evidence type="ECO:0000256" key="2">
    <source>
        <dbReference type="ARBA" id="ARBA00008749"/>
    </source>
</evidence>
<evidence type="ECO:0000256" key="6">
    <source>
        <dbReference type="ARBA" id="ARBA00023002"/>
    </source>
</evidence>
<dbReference type="GO" id="GO:0006631">
    <property type="term" value="P:fatty acid metabolic process"/>
    <property type="evidence" value="ECO:0007669"/>
    <property type="project" value="UniProtKB-KW"/>
</dbReference>
<evidence type="ECO:0000256" key="3">
    <source>
        <dbReference type="ARBA" id="ARBA00022692"/>
    </source>
</evidence>